<accession>A0A6J7V2E9</accession>
<evidence type="ECO:0000313" key="2">
    <source>
        <dbReference type="EMBL" id="CAB4332293.1"/>
    </source>
</evidence>
<evidence type="ECO:0000313" key="4">
    <source>
        <dbReference type="EMBL" id="CAB4725474.1"/>
    </source>
</evidence>
<evidence type="ECO:0000313" key="6">
    <source>
        <dbReference type="EMBL" id="CAB4831545.1"/>
    </source>
</evidence>
<evidence type="ECO:0000313" key="9">
    <source>
        <dbReference type="EMBL" id="CAB4976809.1"/>
    </source>
</evidence>
<dbReference type="InterPro" id="IPR013216">
    <property type="entry name" value="Methyltransf_11"/>
</dbReference>
<dbReference type="AlphaFoldDB" id="A0A6J7V2E9"/>
<dbReference type="CDD" id="cd02440">
    <property type="entry name" value="AdoMet_MTases"/>
    <property type="match status" value="1"/>
</dbReference>
<evidence type="ECO:0000313" key="8">
    <source>
        <dbReference type="EMBL" id="CAB4954112.1"/>
    </source>
</evidence>
<evidence type="ECO:0000313" key="3">
    <source>
        <dbReference type="EMBL" id="CAB4690378.1"/>
    </source>
</evidence>
<evidence type="ECO:0000313" key="10">
    <source>
        <dbReference type="EMBL" id="CAB5070918.1"/>
    </source>
</evidence>
<dbReference type="EMBL" id="CAESAE010000002">
    <property type="protein sequence ID" value="CAB4332293.1"/>
    <property type="molecule type" value="Genomic_DNA"/>
</dbReference>
<sequence>MGGDKNRDENVISHFGGEWKAFNYLDSERLEDVREQFNSYVRPLPQGFLTRKDLVIADFGAGSGRWAHFFLDSAKQVYMLEPGVESFALLRQRFSANPKAALLNETVSDNSVPDSSLDLAVSLGVLHHIPSTLKGIQDISKKIKPGGYFLCYLYYALENKPFAYRLLWKFSNLFRLAISKLPFIARRAVCEIIAGIFYFPLARVSKAVEKLGMSTGNIPLHHYAQMSYYVMRNDAYDRFGTSLEQRFTQLEITQMLSQSGFDMSTLTFSKDEPFWTFSIRKP</sequence>
<dbReference type="EMBL" id="CAFBLD010000004">
    <property type="protein sequence ID" value="CAB4865067.1"/>
    <property type="molecule type" value="Genomic_DNA"/>
</dbReference>
<dbReference type="GO" id="GO:0008757">
    <property type="term" value="F:S-adenosylmethionine-dependent methyltransferase activity"/>
    <property type="evidence" value="ECO:0007669"/>
    <property type="project" value="InterPro"/>
</dbReference>
<dbReference type="EMBL" id="CAFBQX010000002">
    <property type="protein sequence ID" value="CAB5070918.1"/>
    <property type="molecule type" value="Genomic_DNA"/>
</dbReference>
<dbReference type="EMBL" id="CAEZYM010000007">
    <property type="protein sequence ID" value="CAB4725474.1"/>
    <property type="molecule type" value="Genomic_DNA"/>
</dbReference>
<name>A0A6J7V2E9_9ZZZZ</name>
<dbReference type="Gene3D" id="3.40.50.150">
    <property type="entry name" value="Vaccinia Virus protein VP39"/>
    <property type="match status" value="1"/>
</dbReference>
<organism evidence="10">
    <name type="scientific">freshwater metagenome</name>
    <dbReference type="NCBI Taxonomy" id="449393"/>
    <lineage>
        <taxon>unclassified sequences</taxon>
        <taxon>metagenomes</taxon>
        <taxon>ecological metagenomes</taxon>
    </lineage>
</organism>
<evidence type="ECO:0000313" key="7">
    <source>
        <dbReference type="EMBL" id="CAB4865067.1"/>
    </source>
</evidence>
<evidence type="ECO:0000259" key="1">
    <source>
        <dbReference type="Pfam" id="PF08241"/>
    </source>
</evidence>
<dbReference type="InterPro" id="IPR029063">
    <property type="entry name" value="SAM-dependent_MTases_sf"/>
</dbReference>
<proteinExistence type="predicted"/>
<feature type="domain" description="Methyltransferase type 11" evidence="1">
    <location>
        <begin position="58"/>
        <end position="151"/>
    </location>
</feature>
<protein>
    <submittedName>
        <fullName evidence="10">Unannotated protein</fullName>
    </submittedName>
</protein>
<evidence type="ECO:0000313" key="5">
    <source>
        <dbReference type="EMBL" id="CAB4785688.1"/>
    </source>
</evidence>
<dbReference type="EMBL" id="CAFABH010000020">
    <property type="protein sequence ID" value="CAB4831545.1"/>
    <property type="molecule type" value="Genomic_DNA"/>
</dbReference>
<reference evidence="10" key="1">
    <citation type="submission" date="2020-05" db="EMBL/GenBank/DDBJ databases">
        <authorList>
            <person name="Chiriac C."/>
            <person name="Salcher M."/>
            <person name="Ghai R."/>
            <person name="Kavagutti S V."/>
        </authorList>
    </citation>
    <scope>NUCLEOTIDE SEQUENCE</scope>
</reference>
<dbReference type="EMBL" id="CAEZZW010000007">
    <property type="protein sequence ID" value="CAB4785688.1"/>
    <property type="molecule type" value="Genomic_DNA"/>
</dbReference>
<dbReference type="EMBL" id="CAFBNH010000010">
    <property type="protein sequence ID" value="CAB4954112.1"/>
    <property type="molecule type" value="Genomic_DNA"/>
</dbReference>
<dbReference type="SUPFAM" id="SSF53335">
    <property type="entry name" value="S-adenosyl-L-methionine-dependent methyltransferases"/>
    <property type="match status" value="1"/>
</dbReference>
<dbReference type="EMBL" id="CAFBOC010000008">
    <property type="protein sequence ID" value="CAB4976809.1"/>
    <property type="molecule type" value="Genomic_DNA"/>
</dbReference>
<dbReference type="EMBL" id="CAEZXO010000003">
    <property type="protein sequence ID" value="CAB4690378.1"/>
    <property type="molecule type" value="Genomic_DNA"/>
</dbReference>
<dbReference type="Pfam" id="PF08241">
    <property type="entry name" value="Methyltransf_11"/>
    <property type="match status" value="1"/>
</dbReference>
<gene>
    <name evidence="3" type="ORF">UFOPK2510_00645</name>
    <name evidence="4" type="ORF">UFOPK2718_00856</name>
    <name evidence="5" type="ORF">UFOPK2936_01272</name>
    <name evidence="6" type="ORF">UFOPK3174_01154</name>
    <name evidence="7" type="ORF">UFOPK3328_00713</name>
    <name evidence="8" type="ORF">UFOPK3779_01427</name>
    <name evidence="9" type="ORF">UFOPK3913_00845</name>
    <name evidence="2" type="ORF">UFOPK4107_00301</name>
    <name evidence="10" type="ORF">UFOPK4403_00491</name>
</gene>